<feature type="signal peptide" evidence="1">
    <location>
        <begin position="1"/>
        <end position="24"/>
    </location>
</feature>
<gene>
    <name evidence="2" type="ORF">CCAM_LOCUS27059</name>
</gene>
<evidence type="ECO:0000256" key="1">
    <source>
        <dbReference type="SAM" id="SignalP"/>
    </source>
</evidence>
<proteinExistence type="predicted"/>
<dbReference type="Proteomes" id="UP000595140">
    <property type="component" value="Unassembled WGS sequence"/>
</dbReference>
<name>A0A484M8U4_9ASTE</name>
<dbReference type="EMBL" id="OOIL02002916">
    <property type="protein sequence ID" value="VFQ85283.1"/>
    <property type="molecule type" value="Genomic_DNA"/>
</dbReference>
<accession>A0A484M8U4</accession>
<keyword evidence="3" id="KW-1185">Reference proteome</keyword>
<evidence type="ECO:0000313" key="2">
    <source>
        <dbReference type="EMBL" id="VFQ85283.1"/>
    </source>
</evidence>
<reference evidence="2 3" key="1">
    <citation type="submission" date="2018-04" db="EMBL/GenBank/DDBJ databases">
        <authorList>
            <person name="Vogel A."/>
        </authorList>
    </citation>
    <scope>NUCLEOTIDE SEQUENCE [LARGE SCALE GENOMIC DNA]</scope>
</reference>
<feature type="chain" id="PRO_5019743599" evidence="1">
    <location>
        <begin position="25"/>
        <end position="70"/>
    </location>
</feature>
<dbReference type="AlphaFoldDB" id="A0A484M8U4"/>
<keyword evidence="1" id="KW-0732">Signal</keyword>
<evidence type="ECO:0000313" key="3">
    <source>
        <dbReference type="Proteomes" id="UP000595140"/>
    </source>
</evidence>
<sequence>MTYMYLLLCCQVLQSLNLIQKAKTEAGGSGTTMKILSMMMKMRFGSKLTLLATLQYLSTKTKHPSHLHQC</sequence>
<organism evidence="2 3">
    <name type="scientific">Cuscuta campestris</name>
    <dbReference type="NCBI Taxonomy" id="132261"/>
    <lineage>
        <taxon>Eukaryota</taxon>
        <taxon>Viridiplantae</taxon>
        <taxon>Streptophyta</taxon>
        <taxon>Embryophyta</taxon>
        <taxon>Tracheophyta</taxon>
        <taxon>Spermatophyta</taxon>
        <taxon>Magnoliopsida</taxon>
        <taxon>eudicotyledons</taxon>
        <taxon>Gunneridae</taxon>
        <taxon>Pentapetalae</taxon>
        <taxon>asterids</taxon>
        <taxon>lamiids</taxon>
        <taxon>Solanales</taxon>
        <taxon>Convolvulaceae</taxon>
        <taxon>Cuscuteae</taxon>
        <taxon>Cuscuta</taxon>
        <taxon>Cuscuta subgen. Grammica</taxon>
        <taxon>Cuscuta sect. Cleistogrammica</taxon>
    </lineage>
</organism>
<protein>
    <submittedName>
        <fullName evidence="2">Uncharacterized protein</fullName>
    </submittedName>
</protein>